<dbReference type="Pfam" id="PF21346">
    <property type="entry name" value="PcRGLX_3rd"/>
    <property type="match status" value="1"/>
</dbReference>
<dbReference type="InterPro" id="IPR048331">
    <property type="entry name" value="PcRGLX/YetA_3rd"/>
</dbReference>
<dbReference type="OrthoDB" id="262615at2"/>
<dbReference type="EMBL" id="SMFL01000015">
    <property type="protein sequence ID" value="TDE10582.1"/>
    <property type="molecule type" value="Genomic_DNA"/>
</dbReference>
<feature type="domain" description="PcRGLX/YetA-like C-terminal alpha/alpha toroid" evidence="3">
    <location>
        <begin position="493"/>
        <end position="904"/>
    </location>
</feature>
<dbReference type="Pfam" id="PF21345">
    <property type="entry name" value="PcRGLX_2nd"/>
    <property type="match status" value="1"/>
</dbReference>
<dbReference type="AlphaFoldDB" id="A0A4R5DAC2"/>
<evidence type="ECO:0000259" key="3">
    <source>
        <dbReference type="Pfam" id="PF21346"/>
    </source>
</evidence>
<dbReference type="PANTHER" id="PTHR40081">
    <property type="entry name" value="CONCANAVALIN A-LIKE LECTIN/GLUCANASE"/>
    <property type="match status" value="1"/>
</dbReference>
<dbReference type="InterPro" id="IPR045793">
    <property type="entry name" value="PcRGLX/YetA-like"/>
</dbReference>
<evidence type="ECO:0000313" key="4">
    <source>
        <dbReference type="EMBL" id="TDE10582.1"/>
    </source>
</evidence>
<comment type="caution">
    <text evidence="4">The sequence shown here is derived from an EMBL/GenBank/DDBJ whole genome shotgun (WGS) entry which is preliminary data.</text>
</comment>
<organism evidence="4 5">
    <name type="scientific">Dyadobacter psychrotolerans</name>
    <dbReference type="NCBI Taxonomy" id="2541721"/>
    <lineage>
        <taxon>Bacteria</taxon>
        <taxon>Pseudomonadati</taxon>
        <taxon>Bacteroidota</taxon>
        <taxon>Cytophagia</taxon>
        <taxon>Cytophagales</taxon>
        <taxon>Spirosomataceae</taxon>
        <taxon>Dyadobacter</taxon>
    </lineage>
</organism>
<evidence type="ECO:0000259" key="2">
    <source>
        <dbReference type="Pfam" id="PF21345"/>
    </source>
</evidence>
<gene>
    <name evidence="4" type="ORF">E0F88_28195</name>
</gene>
<accession>A0A4R5DAC2</accession>
<dbReference type="RefSeq" id="WP_131961703.1">
    <property type="nucleotide sequence ID" value="NZ_SMFL01000015.1"/>
</dbReference>
<evidence type="ECO:0000259" key="1">
    <source>
        <dbReference type="Pfam" id="PF19501"/>
    </source>
</evidence>
<sequence length="905" mass="100905">MTPISRRKFVKNSMILAAVIPATNTVSLPDLGKKKGEILEPVILNWLDLKVSGAGAGTTWGIPWRKGLLKKDTPLKLQSQDGKEVAIQTWPLAQWPDGTVKWSAHAIGPMENTSGKFLLKQGKPAVIEKPIVLTDKADNIEIDTGIIVCKVNKTGNDLISSISRTRKVTAQNGRLILQIQDKAEAESGESLKTEFFDGRIDSVTVEQKGPVKAVVKIEGKHSSGQRGLLPFIVRLYFYQGSDVIRVMHTIIYDADENKDFIKGIGIRFNVPMEEEMHNRHVRFTGENKGVFAEAIRGLTGLRRDPGGAVKDAQTGGKETPAVSTFPQTVSKRLNYIPAFGDYTLFQPTPDSFEIQKRTKAGHAWIQSAYGGRSSGTGYLGSPKGGIAFGIRNFWQSHPAQLDVRNAHTDLAEVTMWVWAPKASAMDMRFYHDGMGQDTFEKQRDALEITYEDYEPEFGRPVGVARTSEMQIRVLPATPSGAELTGISQEIQNPPQLICDAGYYAQAGIFGGAFSAINTANPEEVKIEKQLEFYFDYYQKQVDQRHWYGFWNYGDVMHSYDEDRHVWKYDVGGFAWDNSELSTDLWLWYYFLRTGRNDVFRMAEAMTRHTGEVDVHHIGPFSPLGSRHNVMHWGCSAKQLRISTAANRRFYYYLTADERVGDLMREQVDADRTLRTIIPGRKIGQVAPENDPKGELASISFGTDWGALAAAWLTEWERTGNEKIKNKLLNSMRTIAGQPHGFFTGVSTMDLNTGRFISADPAKLSVSHLSSVFGLAEICAELIGVFDMPEFEKAWVQYCQLYNGTAEEQKKALGQSLTKLNLKQGHSRLTAFAALRRKDKRLADRAWSEFFEGEAGIKNPNPKVIHLQGPEVLNPIDEAVGISTNAVAQWGLAAMQCLAFAGSDLK</sequence>
<dbReference type="Pfam" id="PF19501">
    <property type="entry name" value="PcRGLX_1st"/>
    <property type="match status" value="1"/>
</dbReference>
<dbReference type="InterPro" id="IPR048330">
    <property type="entry name" value="PcRGLX/YetA_2nd"/>
</dbReference>
<reference evidence="4 5" key="1">
    <citation type="submission" date="2019-03" db="EMBL/GenBank/DDBJ databases">
        <title>Dyadobacter AR-3-6 sp. nov., isolated from arctic soil.</title>
        <authorList>
            <person name="Chaudhary D.K."/>
        </authorList>
    </citation>
    <scope>NUCLEOTIDE SEQUENCE [LARGE SCALE GENOMIC DNA]</scope>
    <source>
        <strain evidence="4 5">AR-3-6</strain>
    </source>
</reference>
<feature type="domain" description="PcRGLX/YetA-like central beta-sandwich" evidence="2">
    <location>
        <begin position="132"/>
        <end position="486"/>
    </location>
</feature>
<protein>
    <submittedName>
        <fullName evidence="4">Tat pathway signal sequence domain protein</fullName>
    </submittedName>
</protein>
<feature type="domain" description="PcRGLX/YetA-like N-terminal RIFT barrel" evidence="1">
    <location>
        <begin position="42"/>
        <end position="121"/>
    </location>
</feature>
<dbReference type="Proteomes" id="UP000294850">
    <property type="component" value="Unassembled WGS sequence"/>
</dbReference>
<evidence type="ECO:0000313" key="5">
    <source>
        <dbReference type="Proteomes" id="UP000294850"/>
    </source>
</evidence>
<keyword evidence="5" id="KW-1185">Reference proteome</keyword>
<dbReference type="PANTHER" id="PTHR40081:SF1">
    <property type="entry name" value="TAT PATHWAY SIGNAL SEQUENCE DOMAIN PROTEIN"/>
    <property type="match status" value="1"/>
</dbReference>
<proteinExistence type="predicted"/>
<name>A0A4R5DAC2_9BACT</name>
<dbReference type="InterPro" id="IPR048329">
    <property type="entry name" value="PcRGLX_1st"/>
</dbReference>